<proteinExistence type="predicted"/>
<protein>
    <submittedName>
        <fullName evidence="1">Uncharacterized protein</fullName>
    </submittedName>
</protein>
<dbReference type="AlphaFoldDB" id="A0A438GGY2"/>
<dbReference type="EMBL" id="QGNW01000437">
    <property type="protein sequence ID" value="RVW71454.1"/>
    <property type="molecule type" value="Genomic_DNA"/>
</dbReference>
<evidence type="ECO:0000313" key="1">
    <source>
        <dbReference type="EMBL" id="RVW71454.1"/>
    </source>
</evidence>
<name>A0A438GGY2_VITVI</name>
<reference evidence="1 2" key="1">
    <citation type="journal article" date="2018" name="PLoS Genet.">
        <title>Population sequencing reveals clonal diversity and ancestral inbreeding in the grapevine cultivar Chardonnay.</title>
        <authorList>
            <person name="Roach M.J."/>
            <person name="Johnson D.L."/>
            <person name="Bohlmann J."/>
            <person name="van Vuuren H.J."/>
            <person name="Jones S.J."/>
            <person name="Pretorius I.S."/>
            <person name="Schmidt S.A."/>
            <person name="Borneman A.R."/>
        </authorList>
    </citation>
    <scope>NUCLEOTIDE SEQUENCE [LARGE SCALE GENOMIC DNA]</scope>
    <source>
        <strain evidence="2">cv. Chardonnay</strain>
        <tissue evidence="1">Leaf</tissue>
    </source>
</reference>
<evidence type="ECO:0000313" key="2">
    <source>
        <dbReference type="Proteomes" id="UP000288805"/>
    </source>
</evidence>
<dbReference type="Proteomes" id="UP000288805">
    <property type="component" value="Unassembled WGS sequence"/>
</dbReference>
<gene>
    <name evidence="1" type="ORF">CK203_057572</name>
</gene>
<comment type="caution">
    <text evidence="1">The sequence shown here is derived from an EMBL/GenBank/DDBJ whole genome shotgun (WGS) entry which is preliminary data.</text>
</comment>
<sequence>MPPCGLFIVSPRASVLVPPSVHTSSPPPPLASHSSVPLPFNTPLGAGTRGLFLHFHMAQTRGALATPS</sequence>
<accession>A0A438GGY2</accession>
<organism evidence="1 2">
    <name type="scientific">Vitis vinifera</name>
    <name type="common">Grape</name>
    <dbReference type="NCBI Taxonomy" id="29760"/>
    <lineage>
        <taxon>Eukaryota</taxon>
        <taxon>Viridiplantae</taxon>
        <taxon>Streptophyta</taxon>
        <taxon>Embryophyta</taxon>
        <taxon>Tracheophyta</taxon>
        <taxon>Spermatophyta</taxon>
        <taxon>Magnoliopsida</taxon>
        <taxon>eudicotyledons</taxon>
        <taxon>Gunneridae</taxon>
        <taxon>Pentapetalae</taxon>
        <taxon>rosids</taxon>
        <taxon>Vitales</taxon>
        <taxon>Vitaceae</taxon>
        <taxon>Viteae</taxon>
        <taxon>Vitis</taxon>
    </lineage>
</organism>